<feature type="non-terminal residue" evidence="1">
    <location>
        <position position="1"/>
    </location>
</feature>
<dbReference type="Proteomes" id="UP000708208">
    <property type="component" value="Unassembled WGS sequence"/>
</dbReference>
<proteinExistence type="predicted"/>
<comment type="caution">
    <text evidence="1">The sequence shown here is derived from an EMBL/GenBank/DDBJ whole genome shotgun (WGS) entry which is preliminary data.</text>
</comment>
<reference evidence="1" key="1">
    <citation type="submission" date="2021-06" db="EMBL/GenBank/DDBJ databases">
        <authorList>
            <person name="Hodson N. C."/>
            <person name="Mongue J. A."/>
            <person name="Jaron S. K."/>
        </authorList>
    </citation>
    <scope>NUCLEOTIDE SEQUENCE</scope>
</reference>
<gene>
    <name evidence="1" type="ORF">AFUS01_LOCUS5221</name>
</gene>
<protein>
    <submittedName>
        <fullName evidence="1">Uncharacterized protein</fullName>
    </submittedName>
</protein>
<organism evidence="1 2">
    <name type="scientific">Allacma fusca</name>
    <dbReference type="NCBI Taxonomy" id="39272"/>
    <lineage>
        <taxon>Eukaryota</taxon>
        <taxon>Metazoa</taxon>
        <taxon>Ecdysozoa</taxon>
        <taxon>Arthropoda</taxon>
        <taxon>Hexapoda</taxon>
        <taxon>Collembola</taxon>
        <taxon>Symphypleona</taxon>
        <taxon>Sminthuridae</taxon>
        <taxon>Allacma</taxon>
    </lineage>
</organism>
<evidence type="ECO:0000313" key="2">
    <source>
        <dbReference type="Proteomes" id="UP000708208"/>
    </source>
</evidence>
<evidence type="ECO:0000313" key="1">
    <source>
        <dbReference type="EMBL" id="CAG7713426.1"/>
    </source>
</evidence>
<accession>A0A8J2JWG9</accession>
<sequence>ILLMEKLLFIYLPLEDVV</sequence>
<keyword evidence="2" id="KW-1185">Reference proteome</keyword>
<name>A0A8J2JWG9_9HEXA</name>
<dbReference type="AlphaFoldDB" id="A0A8J2JWG9"/>
<dbReference type="EMBL" id="CAJVCH010033084">
    <property type="protein sequence ID" value="CAG7713426.1"/>
    <property type="molecule type" value="Genomic_DNA"/>
</dbReference>